<dbReference type="InterPro" id="IPR003718">
    <property type="entry name" value="OsmC/Ohr_fam"/>
</dbReference>
<gene>
    <name evidence="1" type="ORF">KJ970_03965</name>
</gene>
<dbReference type="EMBL" id="JAHJDP010000023">
    <property type="protein sequence ID" value="MBU2690059.1"/>
    <property type="molecule type" value="Genomic_DNA"/>
</dbReference>
<reference evidence="1" key="1">
    <citation type="submission" date="2021-05" db="EMBL/GenBank/DDBJ databases">
        <title>Energy efficiency and biological interactions define the core microbiome of deep oligotrophic groundwater.</title>
        <authorList>
            <person name="Mehrshad M."/>
            <person name="Lopez-Fernandez M."/>
            <person name="Bell E."/>
            <person name="Bernier-Latmani R."/>
            <person name="Bertilsson S."/>
            <person name="Dopson M."/>
        </authorList>
    </citation>
    <scope>NUCLEOTIDE SEQUENCE</scope>
    <source>
        <strain evidence="1">Modern_marine.mb.64</strain>
    </source>
</reference>
<name>A0A948RUQ8_UNCEI</name>
<proteinExistence type="predicted"/>
<comment type="caution">
    <text evidence="1">The sequence shown here is derived from an EMBL/GenBank/DDBJ whole genome shotgun (WGS) entry which is preliminary data.</text>
</comment>
<dbReference type="SUPFAM" id="SSF82784">
    <property type="entry name" value="OsmC-like"/>
    <property type="match status" value="1"/>
</dbReference>
<dbReference type="PANTHER" id="PTHR34352:SF1">
    <property type="entry name" value="PROTEIN YHFA"/>
    <property type="match status" value="1"/>
</dbReference>
<dbReference type="Pfam" id="PF02566">
    <property type="entry name" value="OsmC"/>
    <property type="match status" value="1"/>
</dbReference>
<organism evidence="1 2">
    <name type="scientific">Eiseniibacteriota bacterium</name>
    <dbReference type="NCBI Taxonomy" id="2212470"/>
    <lineage>
        <taxon>Bacteria</taxon>
        <taxon>Candidatus Eiseniibacteriota</taxon>
    </lineage>
</organism>
<dbReference type="InterPro" id="IPR036102">
    <property type="entry name" value="OsmC/Ohrsf"/>
</dbReference>
<protein>
    <submittedName>
        <fullName evidence="1">OsmC family protein</fullName>
    </submittedName>
</protein>
<dbReference type="InterPro" id="IPR015946">
    <property type="entry name" value="KH_dom-like_a/b"/>
</dbReference>
<dbReference type="PANTHER" id="PTHR34352">
    <property type="entry name" value="PROTEIN YHFA"/>
    <property type="match status" value="1"/>
</dbReference>
<evidence type="ECO:0000313" key="2">
    <source>
        <dbReference type="Proteomes" id="UP000777784"/>
    </source>
</evidence>
<dbReference type="Proteomes" id="UP000777784">
    <property type="component" value="Unassembled WGS sequence"/>
</dbReference>
<sequence length="156" mass="17211">MAAPSNTMRSVSTWKSGAHFEHIAKSGVPYQTDARLEGFDQDTLAGAGPMEMLLGALAGCSGYDVVSLLKKMRVELKSFSIEIDAERRRENPRIFKSINVLYNIDAEPLDSRKILRAINFSVDKYCAVSAILSATAEMNWTLRCGGEEFTGTMHSK</sequence>
<evidence type="ECO:0000313" key="1">
    <source>
        <dbReference type="EMBL" id="MBU2690059.1"/>
    </source>
</evidence>
<dbReference type="Gene3D" id="3.30.300.20">
    <property type="match status" value="1"/>
</dbReference>
<dbReference type="AlphaFoldDB" id="A0A948RUQ8"/>
<accession>A0A948RUQ8</accession>